<dbReference type="OrthoDB" id="2445103at2759"/>
<evidence type="ECO:0000313" key="3">
    <source>
        <dbReference type="Proteomes" id="UP000789342"/>
    </source>
</evidence>
<accession>A0A9N9EH88</accession>
<organism evidence="2 3">
    <name type="scientific">Acaulospora morrowiae</name>
    <dbReference type="NCBI Taxonomy" id="94023"/>
    <lineage>
        <taxon>Eukaryota</taxon>
        <taxon>Fungi</taxon>
        <taxon>Fungi incertae sedis</taxon>
        <taxon>Mucoromycota</taxon>
        <taxon>Glomeromycotina</taxon>
        <taxon>Glomeromycetes</taxon>
        <taxon>Diversisporales</taxon>
        <taxon>Acaulosporaceae</taxon>
        <taxon>Acaulospora</taxon>
    </lineage>
</organism>
<feature type="non-terminal residue" evidence="2">
    <location>
        <position position="1"/>
    </location>
</feature>
<keyword evidence="3" id="KW-1185">Reference proteome</keyword>
<feature type="compositionally biased region" description="Polar residues" evidence="1">
    <location>
        <begin position="47"/>
        <end position="61"/>
    </location>
</feature>
<reference evidence="2" key="1">
    <citation type="submission" date="2021-06" db="EMBL/GenBank/DDBJ databases">
        <authorList>
            <person name="Kallberg Y."/>
            <person name="Tangrot J."/>
            <person name="Rosling A."/>
        </authorList>
    </citation>
    <scope>NUCLEOTIDE SEQUENCE</scope>
    <source>
        <strain evidence="2">CL551</strain>
    </source>
</reference>
<protein>
    <submittedName>
        <fullName evidence="2">8772_t:CDS:1</fullName>
    </submittedName>
</protein>
<evidence type="ECO:0000256" key="1">
    <source>
        <dbReference type="SAM" id="MobiDB-lite"/>
    </source>
</evidence>
<comment type="caution">
    <text evidence="2">The sequence shown here is derived from an EMBL/GenBank/DDBJ whole genome shotgun (WGS) entry which is preliminary data.</text>
</comment>
<name>A0A9N9EH88_9GLOM</name>
<feature type="region of interest" description="Disordered" evidence="1">
    <location>
        <begin position="8"/>
        <end position="61"/>
    </location>
</feature>
<sequence length="61" mass="6798">IQTIIEHFTKKPDIEYTDDKDNSSDDLPEAEVSIPIDQDSELPEASVNASTGTENSFLCRQ</sequence>
<dbReference type="Proteomes" id="UP000789342">
    <property type="component" value="Unassembled WGS sequence"/>
</dbReference>
<feature type="compositionally biased region" description="Basic and acidic residues" evidence="1">
    <location>
        <begin position="8"/>
        <end position="23"/>
    </location>
</feature>
<evidence type="ECO:0000313" key="2">
    <source>
        <dbReference type="EMBL" id="CAG8679582.1"/>
    </source>
</evidence>
<dbReference type="EMBL" id="CAJVPV010013661">
    <property type="protein sequence ID" value="CAG8679582.1"/>
    <property type="molecule type" value="Genomic_DNA"/>
</dbReference>
<gene>
    <name evidence="2" type="ORF">AMORRO_LOCUS11186</name>
</gene>
<dbReference type="AlphaFoldDB" id="A0A9N9EH88"/>
<proteinExistence type="predicted"/>